<feature type="compositionally biased region" description="Basic residues" evidence="1">
    <location>
        <begin position="79"/>
        <end position="88"/>
    </location>
</feature>
<dbReference type="EMBL" id="ML122274">
    <property type="protein sequence ID" value="RPD58588.1"/>
    <property type="molecule type" value="Genomic_DNA"/>
</dbReference>
<evidence type="ECO:0000313" key="3">
    <source>
        <dbReference type="Proteomes" id="UP000313359"/>
    </source>
</evidence>
<accession>A0A5C2S5U7</accession>
<feature type="region of interest" description="Disordered" evidence="1">
    <location>
        <begin position="66"/>
        <end position="119"/>
    </location>
</feature>
<proteinExistence type="predicted"/>
<feature type="compositionally biased region" description="Basic and acidic residues" evidence="1">
    <location>
        <begin position="66"/>
        <end position="75"/>
    </location>
</feature>
<name>A0A5C2S5U7_9APHY</name>
<sequence length="119" mass="13338">MCEMTNWTYLRGHGPSPLCMSALASLPVARGISSSGRGCCERWPEGKASAMRDHRRSGCPIVERFRSEESKEETTLPRNRQRRRKIQGRRPADAEEAGPETRCVMTIDPLSVSRHGRGV</sequence>
<evidence type="ECO:0000313" key="2">
    <source>
        <dbReference type="EMBL" id="RPD58588.1"/>
    </source>
</evidence>
<dbReference type="AlphaFoldDB" id="A0A5C2S5U7"/>
<dbReference type="Proteomes" id="UP000313359">
    <property type="component" value="Unassembled WGS sequence"/>
</dbReference>
<keyword evidence="3" id="KW-1185">Reference proteome</keyword>
<evidence type="ECO:0000256" key="1">
    <source>
        <dbReference type="SAM" id="MobiDB-lite"/>
    </source>
</evidence>
<protein>
    <submittedName>
        <fullName evidence="2">Uncharacterized protein</fullName>
    </submittedName>
</protein>
<organism evidence="2 3">
    <name type="scientific">Lentinus tigrinus ALCF2SS1-6</name>
    <dbReference type="NCBI Taxonomy" id="1328759"/>
    <lineage>
        <taxon>Eukaryota</taxon>
        <taxon>Fungi</taxon>
        <taxon>Dikarya</taxon>
        <taxon>Basidiomycota</taxon>
        <taxon>Agaricomycotina</taxon>
        <taxon>Agaricomycetes</taxon>
        <taxon>Polyporales</taxon>
        <taxon>Polyporaceae</taxon>
        <taxon>Lentinus</taxon>
    </lineage>
</organism>
<gene>
    <name evidence="2" type="ORF">L227DRAFT_181245</name>
</gene>
<reference evidence="2" key="1">
    <citation type="journal article" date="2018" name="Genome Biol. Evol.">
        <title>Genomics and development of Lentinus tigrinus, a white-rot wood-decaying mushroom with dimorphic fruiting bodies.</title>
        <authorList>
            <person name="Wu B."/>
            <person name="Xu Z."/>
            <person name="Knudson A."/>
            <person name="Carlson A."/>
            <person name="Chen N."/>
            <person name="Kovaka S."/>
            <person name="LaButti K."/>
            <person name="Lipzen A."/>
            <person name="Pennachio C."/>
            <person name="Riley R."/>
            <person name="Schakwitz W."/>
            <person name="Umezawa K."/>
            <person name="Ohm R.A."/>
            <person name="Grigoriev I.V."/>
            <person name="Nagy L.G."/>
            <person name="Gibbons J."/>
            <person name="Hibbett D."/>
        </authorList>
    </citation>
    <scope>NUCLEOTIDE SEQUENCE [LARGE SCALE GENOMIC DNA]</scope>
    <source>
        <strain evidence="2">ALCF2SS1-6</strain>
    </source>
</reference>